<accession>A0ACB1AFE8</accession>
<proteinExistence type="predicted"/>
<protein>
    <submittedName>
        <fullName evidence="1">Uncharacterized protein</fullName>
    </submittedName>
</protein>
<gene>
    <name evidence="1" type="ORF">MENTE1834_LOCUS37734</name>
</gene>
<organism evidence="1 2">
    <name type="scientific">Meloidogyne enterolobii</name>
    <name type="common">Root-knot nematode worm</name>
    <name type="synonym">Meloidogyne mayaguensis</name>
    <dbReference type="NCBI Taxonomy" id="390850"/>
    <lineage>
        <taxon>Eukaryota</taxon>
        <taxon>Metazoa</taxon>
        <taxon>Ecdysozoa</taxon>
        <taxon>Nematoda</taxon>
        <taxon>Chromadorea</taxon>
        <taxon>Rhabditida</taxon>
        <taxon>Tylenchina</taxon>
        <taxon>Tylenchomorpha</taxon>
        <taxon>Tylenchoidea</taxon>
        <taxon>Meloidogynidae</taxon>
        <taxon>Meloidogyninae</taxon>
        <taxon>Meloidogyne</taxon>
    </lineage>
</organism>
<keyword evidence="2" id="KW-1185">Reference proteome</keyword>
<comment type="caution">
    <text evidence="1">The sequence shown here is derived from an EMBL/GenBank/DDBJ whole genome shotgun (WGS) entry which is preliminary data.</text>
</comment>
<name>A0ACB1AFE8_MELEN</name>
<dbReference type="EMBL" id="CAVMJV010000080">
    <property type="protein sequence ID" value="CAK5089973.1"/>
    <property type="molecule type" value="Genomic_DNA"/>
</dbReference>
<sequence>MEEGISATAYKTERSFNNQIVLNTPIEATFSSTNPFKCKNKLLPEKHLQTLIKTFINSGETNLFRKNIKQNKL</sequence>
<reference evidence="1" key="1">
    <citation type="submission" date="2023-11" db="EMBL/GenBank/DDBJ databases">
        <authorList>
            <person name="Poullet M."/>
        </authorList>
    </citation>
    <scope>NUCLEOTIDE SEQUENCE</scope>
    <source>
        <strain evidence="1">E1834</strain>
    </source>
</reference>
<evidence type="ECO:0000313" key="2">
    <source>
        <dbReference type="Proteomes" id="UP001497535"/>
    </source>
</evidence>
<evidence type="ECO:0000313" key="1">
    <source>
        <dbReference type="EMBL" id="CAK5089973.1"/>
    </source>
</evidence>
<dbReference type="Proteomes" id="UP001497535">
    <property type="component" value="Unassembled WGS sequence"/>
</dbReference>